<evidence type="ECO:0000256" key="8">
    <source>
        <dbReference type="RuleBase" id="RU004335"/>
    </source>
</evidence>
<name>A0AAE1JBR9_9FABA</name>
<keyword evidence="5" id="KW-0326">Glycosidase</keyword>
<dbReference type="AlphaFoldDB" id="A0AAE1JBR9"/>
<keyword evidence="11" id="KW-1185">Reference proteome</keyword>
<reference evidence="10" key="1">
    <citation type="submission" date="2023-10" db="EMBL/GenBank/DDBJ databases">
        <title>Chromosome-level genome of the transformable northern wattle, Acacia crassicarpa.</title>
        <authorList>
            <person name="Massaro I."/>
            <person name="Sinha N.R."/>
            <person name="Poethig S."/>
            <person name="Leichty A.R."/>
        </authorList>
    </citation>
    <scope>NUCLEOTIDE SEQUENCE</scope>
    <source>
        <strain evidence="10">Acra3RX</strain>
        <tissue evidence="10">Leaf</tissue>
    </source>
</reference>
<dbReference type="InterPro" id="IPR000490">
    <property type="entry name" value="Glyco_hydro_17"/>
</dbReference>
<dbReference type="PANTHER" id="PTHR32227">
    <property type="entry name" value="GLUCAN ENDO-1,3-BETA-GLUCOSIDASE BG1-RELATED-RELATED"/>
    <property type="match status" value="1"/>
</dbReference>
<feature type="signal peptide" evidence="9">
    <location>
        <begin position="1"/>
        <end position="20"/>
    </location>
</feature>
<protein>
    <recommendedName>
        <fullName evidence="3">glucan endo-1,3-beta-D-glucosidase</fullName>
        <ecNumber evidence="3">3.2.1.39</ecNumber>
    </recommendedName>
    <alternativeName>
        <fullName evidence="6">(1-&gt;3)-beta-glucan endohydrolase</fullName>
    </alternativeName>
    <alternativeName>
        <fullName evidence="7">Beta-1,3-endoglucanase</fullName>
    </alternativeName>
</protein>
<evidence type="ECO:0000256" key="4">
    <source>
        <dbReference type="ARBA" id="ARBA00022801"/>
    </source>
</evidence>
<feature type="chain" id="PRO_5042230185" description="glucan endo-1,3-beta-D-glucosidase" evidence="9">
    <location>
        <begin position="21"/>
        <end position="148"/>
    </location>
</feature>
<dbReference type="EC" id="3.2.1.39" evidence="3"/>
<evidence type="ECO:0000313" key="11">
    <source>
        <dbReference type="Proteomes" id="UP001293593"/>
    </source>
</evidence>
<dbReference type="InterPro" id="IPR017853">
    <property type="entry name" value="GH"/>
</dbReference>
<accession>A0AAE1JBR9</accession>
<proteinExistence type="inferred from homology"/>
<organism evidence="10 11">
    <name type="scientific">Acacia crassicarpa</name>
    <name type="common">northern wattle</name>
    <dbReference type="NCBI Taxonomy" id="499986"/>
    <lineage>
        <taxon>Eukaryota</taxon>
        <taxon>Viridiplantae</taxon>
        <taxon>Streptophyta</taxon>
        <taxon>Embryophyta</taxon>
        <taxon>Tracheophyta</taxon>
        <taxon>Spermatophyta</taxon>
        <taxon>Magnoliopsida</taxon>
        <taxon>eudicotyledons</taxon>
        <taxon>Gunneridae</taxon>
        <taxon>Pentapetalae</taxon>
        <taxon>rosids</taxon>
        <taxon>fabids</taxon>
        <taxon>Fabales</taxon>
        <taxon>Fabaceae</taxon>
        <taxon>Caesalpinioideae</taxon>
        <taxon>mimosoid clade</taxon>
        <taxon>Acacieae</taxon>
        <taxon>Acacia</taxon>
    </lineage>
</organism>
<evidence type="ECO:0000256" key="7">
    <source>
        <dbReference type="ARBA" id="ARBA00033417"/>
    </source>
</evidence>
<comment type="similarity">
    <text evidence="2 8">Belongs to the glycosyl hydrolase 17 family.</text>
</comment>
<evidence type="ECO:0000256" key="6">
    <source>
        <dbReference type="ARBA" id="ARBA00033335"/>
    </source>
</evidence>
<dbReference type="GO" id="GO:0005975">
    <property type="term" value="P:carbohydrate metabolic process"/>
    <property type="evidence" value="ECO:0007669"/>
    <property type="project" value="InterPro"/>
</dbReference>
<keyword evidence="4" id="KW-0378">Hydrolase</keyword>
<dbReference type="Proteomes" id="UP001293593">
    <property type="component" value="Unassembled WGS sequence"/>
</dbReference>
<comment type="catalytic activity">
    <reaction evidence="1">
        <text>Hydrolysis of (1-&gt;3)-beta-D-glucosidic linkages in (1-&gt;3)-beta-D-glucans.</text>
        <dbReference type="EC" id="3.2.1.39"/>
    </reaction>
</comment>
<gene>
    <name evidence="10" type="ORF">QN277_026869</name>
</gene>
<sequence length="148" mass="16382">MASLLLLLALFTANLRVIVGQQIGVCYGMLGNDLPSACEVVDLYKANNIKQMRLYDPNQVALEALKNSRIDLLLGVPNTDLHRATNPDDAHQWVQNTVSKFYPSVNIKYIAVGNEVNPVDGANWPYTPHVLPAIQNVYQAGHTCKRPL</sequence>
<evidence type="ECO:0000256" key="2">
    <source>
        <dbReference type="ARBA" id="ARBA00008773"/>
    </source>
</evidence>
<evidence type="ECO:0000313" key="10">
    <source>
        <dbReference type="EMBL" id="KAK4265877.1"/>
    </source>
</evidence>
<dbReference type="EMBL" id="JAWXYG010000008">
    <property type="protein sequence ID" value="KAK4265877.1"/>
    <property type="molecule type" value="Genomic_DNA"/>
</dbReference>
<dbReference type="Gene3D" id="3.20.20.80">
    <property type="entry name" value="Glycosidases"/>
    <property type="match status" value="1"/>
</dbReference>
<keyword evidence="9" id="KW-0732">Signal</keyword>
<dbReference type="SUPFAM" id="SSF51445">
    <property type="entry name" value="(Trans)glycosidases"/>
    <property type="match status" value="1"/>
</dbReference>
<comment type="caution">
    <text evidence="10">The sequence shown here is derived from an EMBL/GenBank/DDBJ whole genome shotgun (WGS) entry which is preliminary data.</text>
</comment>
<dbReference type="GO" id="GO:0042973">
    <property type="term" value="F:glucan endo-1,3-beta-D-glucosidase activity"/>
    <property type="evidence" value="ECO:0007669"/>
    <property type="project" value="UniProtKB-EC"/>
</dbReference>
<dbReference type="InterPro" id="IPR044965">
    <property type="entry name" value="Glyco_hydro_17_plant"/>
</dbReference>
<evidence type="ECO:0000256" key="3">
    <source>
        <dbReference type="ARBA" id="ARBA00012780"/>
    </source>
</evidence>
<evidence type="ECO:0000256" key="9">
    <source>
        <dbReference type="SAM" id="SignalP"/>
    </source>
</evidence>
<evidence type="ECO:0000256" key="5">
    <source>
        <dbReference type="ARBA" id="ARBA00023295"/>
    </source>
</evidence>
<dbReference type="Pfam" id="PF00332">
    <property type="entry name" value="Glyco_hydro_17"/>
    <property type="match status" value="1"/>
</dbReference>
<evidence type="ECO:0000256" key="1">
    <source>
        <dbReference type="ARBA" id="ARBA00000382"/>
    </source>
</evidence>